<protein>
    <submittedName>
        <fullName evidence="1">Uncharacterized protein</fullName>
    </submittedName>
</protein>
<sequence>MIHFKVNSFNRRHSSPVAVRCQHANCLWIVRRKYPAPRARRQGDHSVYIKSDLSNKLFQKAKRPSTPDVSFGTGCNREAELDIMGEKLSRFRAPTLLELLVSVTTSRLSLEVYYSMVK</sequence>
<dbReference type="AlphaFoldDB" id="A0A9W7T5V8"/>
<keyword evidence="2" id="KW-1185">Reference proteome</keyword>
<proteinExistence type="predicted"/>
<gene>
    <name evidence="1" type="ORF">IRJ41_021995</name>
</gene>
<dbReference type="EMBL" id="JAFHDT010000024">
    <property type="protein sequence ID" value="KAI7792193.1"/>
    <property type="molecule type" value="Genomic_DNA"/>
</dbReference>
<organism evidence="1 2">
    <name type="scientific">Triplophysa rosa</name>
    <name type="common">Cave loach</name>
    <dbReference type="NCBI Taxonomy" id="992332"/>
    <lineage>
        <taxon>Eukaryota</taxon>
        <taxon>Metazoa</taxon>
        <taxon>Chordata</taxon>
        <taxon>Craniata</taxon>
        <taxon>Vertebrata</taxon>
        <taxon>Euteleostomi</taxon>
        <taxon>Actinopterygii</taxon>
        <taxon>Neopterygii</taxon>
        <taxon>Teleostei</taxon>
        <taxon>Ostariophysi</taxon>
        <taxon>Cypriniformes</taxon>
        <taxon>Nemacheilidae</taxon>
        <taxon>Triplophysa</taxon>
    </lineage>
</organism>
<name>A0A9W7T5V8_TRIRA</name>
<dbReference type="Proteomes" id="UP001059041">
    <property type="component" value="Linkage Group LG24"/>
</dbReference>
<accession>A0A9W7T5V8</accession>
<evidence type="ECO:0000313" key="2">
    <source>
        <dbReference type="Proteomes" id="UP001059041"/>
    </source>
</evidence>
<evidence type="ECO:0000313" key="1">
    <source>
        <dbReference type="EMBL" id="KAI7792193.1"/>
    </source>
</evidence>
<reference evidence="1" key="1">
    <citation type="submission" date="2021-02" db="EMBL/GenBank/DDBJ databases">
        <title>Comparative genomics reveals that relaxation of natural selection precedes convergent phenotypic evolution of cavefish.</title>
        <authorList>
            <person name="Peng Z."/>
        </authorList>
    </citation>
    <scope>NUCLEOTIDE SEQUENCE</scope>
    <source>
        <tissue evidence="1">Muscle</tissue>
    </source>
</reference>
<comment type="caution">
    <text evidence="1">The sequence shown here is derived from an EMBL/GenBank/DDBJ whole genome shotgun (WGS) entry which is preliminary data.</text>
</comment>